<dbReference type="EMBL" id="JAGTJR010000007">
    <property type="protein sequence ID" value="KAH7056908.1"/>
    <property type="molecule type" value="Genomic_DNA"/>
</dbReference>
<sequence>MRVLEAGDGHLAGGSADQLPDEYENGLLDHDYVTKDQTSLLPQVAEPSDDTHERQSHLTSTEPPSVKVRLPQGHIGGDADVTLTVPTKDGSQSHSGVINRPRSSGVPLNEGFKFGKAGKPQLDMTRQRGPKADPNKPEVISNKPCDKEVTLVLKATHEDDRLEDLSAVSRPTDQVPSEQEGARISPPTSLHQDQLLPQRSQHLYKKSMDSSDISSDGTDEGQRPKQRVPLPASANRGKYTHESPLPASDPSSWDHTFQPSGRRSAQSTPHNSTTTPVHLKPTTGATDMVSADPVPGRKNDVAGLLNTRPSCPINDLPAPESGSPTQMPGSSGSQAVAPPGHKKIDGDSKQNQPQDNKALRQQVSRNTERLRSKHPAQGTQPRLDGLSKVSSRHGPSRVGKYEKAPKPQQGFINPNGVRASAEATRLSVQPERKIRSSEIFGLWHKLLVQEQQEEMSSRENAKFDAIHGELLRLRSAEEKQDAVLKAAQQAKSNVSTKLKQVQNVNKELKSKIEELERLRADGYSQMKDLRDEISRSAGLSLDLQKEVKALKAEKKRLNTARERECREATEELNAIRERLKEKEVDVENEARVREIREREVHELSGRLSEERDNNANTKAHLAAATANYNEITGKINEWDVSLVRMMASILEALDGLRQSQPTKESMEDILRATLKTFPQTTSVADVEALLQSFTVAVQSSLENARNIEEATLKAATSFESQLSHRLQEEFKAWAPLRQEIAENQRRVAVLEERCSTLQAEKGALQEQLKVAQAGEANSNDVLGGLQKELFQIKTHLTSVDSARLRGLESDKAKVVRELETAQAKVREEEERTRLLNETERQLRQTITDLKEQMKEVESQNSRLQADSEAETQSVSKQIEDEKQRLRAHYSKLSRDFCQSQQAKHANELHVEKLKGLQASENAKSQSDQIDALRDQVRRKERELQNAQNSSPTMGAEVRALRQQLETARADQAIAEKLREDLAVAKDRLKAQELTISALNNRKESQTLSEAASEQGPLQSDQHAKELRVSLETASTDAAKSVKEIQQQFKALQDKNKLSDEAHQRGQERIQEIQEQLVALDAERDELRQELEEADSRLAESDQEAAKQRSDSEETLRMREAQWAAECEDLGQLLQAAYARLEENEASHQLKCDEYEERLRNYHQALEKHRSKSHNGDTMQPSHGIGPSRRLISNSSGSSSSSVHASLPAANSAQRRPQRKLDRLTKSSHDSMIKPRFNKRQSERKAACSKEASPPASANSESQRQATPRSPGEAGFEEDLWASQELGRHETLTEQGVSLNSLQDESLQEIPEILEKCLSKPMLFSDFNQEQGLSQDEHSSSLLSSMITPDVDELGKDVSSLVQDDVPFVLDNPEASSPTQRLSDTVITKQVQISVANPLSEDDRPISQANMSKRIDSTTGPRRNSLRMDPNDLAPDVAVFRTPYRPSQTPEDAYDHESSPEFMSEPSQKNLVVHGHNLPAQSSMGRDDSYHFSTPAGAVKRRAFYNNVKAPQKRARTKSTATPSVRPSPRVTRASAKAGPQSHVSETQTHSQEQHGGLMRVSEAASIKPKSQSQAAAVHGSQLQPRSVPRVPVVSRMRSSVGSSSSATGSSPARNSRRRKASAMSGRFEEEINKR</sequence>
<reference evidence="3 4" key="1">
    <citation type="journal article" date="2021" name="Nat. Commun.">
        <title>Genetic determinants of endophytism in the Arabidopsis root mycobiome.</title>
        <authorList>
            <person name="Mesny F."/>
            <person name="Miyauchi S."/>
            <person name="Thiergart T."/>
            <person name="Pickel B."/>
            <person name="Atanasova L."/>
            <person name="Karlsson M."/>
            <person name="Huettel B."/>
            <person name="Barry K.W."/>
            <person name="Haridas S."/>
            <person name="Chen C."/>
            <person name="Bauer D."/>
            <person name="Andreopoulos W."/>
            <person name="Pangilinan J."/>
            <person name="LaButti K."/>
            <person name="Riley R."/>
            <person name="Lipzen A."/>
            <person name="Clum A."/>
            <person name="Drula E."/>
            <person name="Henrissat B."/>
            <person name="Kohler A."/>
            <person name="Grigoriev I.V."/>
            <person name="Martin F.M."/>
            <person name="Hacquard S."/>
        </authorList>
    </citation>
    <scope>NUCLEOTIDE SEQUENCE [LARGE SCALE GENOMIC DNA]</scope>
    <source>
        <strain evidence="3 4">MPI-SDFR-AT-0080</strain>
    </source>
</reference>
<feature type="coiled-coil region" evidence="1">
    <location>
        <begin position="922"/>
        <end position="1001"/>
    </location>
</feature>
<evidence type="ECO:0008006" key="5">
    <source>
        <dbReference type="Google" id="ProtNLM"/>
    </source>
</evidence>
<feature type="compositionally biased region" description="Polar residues" evidence="2">
    <location>
        <begin position="186"/>
        <end position="201"/>
    </location>
</feature>
<name>A0ABQ8GI07_9PEZI</name>
<feature type="compositionally biased region" description="Polar residues" evidence="2">
    <location>
        <begin position="249"/>
        <end position="276"/>
    </location>
</feature>
<proteinExistence type="predicted"/>
<feature type="region of interest" description="Disordered" evidence="2">
    <location>
        <begin position="1502"/>
        <end position="1634"/>
    </location>
</feature>
<feature type="region of interest" description="Disordered" evidence="2">
    <location>
        <begin position="1091"/>
        <end position="1116"/>
    </location>
</feature>
<feature type="compositionally biased region" description="Polar residues" evidence="2">
    <location>
        <begin position="1003"/>
        <end position="1020"/>
    </location>
</feature>
<feature type="compositionally biased region" description="Polar residues" evidence="2">
    <location>
        <begin position="322"/>
        <end position="334"/>
    </location>
</feature>
<gene>
    <name evidence="3" type="ORF">B0J12DRAFT_397339</name>
</gene>
<feature type="compositionally biased region" description="Low complexity" evidence="2">
    <location>
        <begin position="1192"/>
        <end position="1201"/>
    </location>
</feature>
<feature type="region of interest" description="Disordered" evidence="2">
    <location>
        <begin position="1398"/>
        <end position="1430"/>
    </location>
</feature>
<feature type="compositionally biased region" description="Polar residues" evidence="2">
    <location>
        <begin position="1406"/>
        <end position="1421"/>
    </location>
</feature>
<feature type="region of interest" description="Disordered" evidence="2">
    <location>
        <begin position="162"/>
        <end position="415"/>
    </location>
</feature>
<feature type="compositionally biased region" description="Polar residues" evidence="2">
    <location>
        <begin position="1541"/>
        <end position="1550"/>
    </location>
</feature>
<feature type="compositionally biased region" description="Low complexity" evidence="2">
    <location>
        <begin position="1584"/>
        <end position="1613"/>
    </location>
</feature>
<feature type="compositionally biased region" description="Basic and acidic residues" evidence="2">
    <location>
        <begin position="1218"/>
        <end position="1232"/>
    </location>
</feature>
<feature type="region of interest" description="Disordered" evidence="2">
    <location>
        <begin position="1166"/>
        <end position="1274"/>
    </location>
</feature>
<feature type="region of interest" description="Disordered" evidence="2">
    <location>
        <begin position="1"/>
        <end position="144"/>
    </location>
</feature>
<keyword evidence="1" id="KW-0175">Coiled coil</keyword>
<keyword evidence="4" id="KW-1185">Reference proteome</keyword>
<evidence type="ECO:0000256" key="2">
    <source>
        <dbReference type="SAM" id="MobiDB-lite"/>
    </source>
</evidence>
<feature type="compositionally biased region" description="Polar residues" evidence="2">
    <location>
        <begin position="858"/>
        <end position="876"/>
    </location>
</feature>
<comment type="caution">
    <text evidence="3">The sequence shown here is derived from an EMBL/GenBank/DDBJ whole genome shotgun (WGS) entry which is preliminary data.</text>
</comment>
<feature type="compositionally biased region" description="Low complexity" evidence="2">
    <location>
        <begin position="1248"/>
        <end position="1261"/>
    </location>
</feature>
<feature type="coiled-coil region" evidence="1">
    <location>
        <begin position="740"/>
        <end position="767"/>
    </location>
</feature>
<evidence type="ECO:0000313" key="4">
    <source>
        <dbReference type="Proteomes" id="UP000774617"/>
    </source>
</evidence>
<accession>A0ABQ8GI07</accession>
<organism evidence="3 4">
    <name type="scientific">Macrophomina phaseolina</name>
    <dbReference type="NCBI Taxonomy" id="35725"/>
    <lineage>
        <taxon>Eukaryota</taxon>
        <taxon>Fungi</taxon>
        <taxon>Dikarya</taxon>
        <taxon>Ascomycota</taxon>
        <taxon>Pezizomycotina</taxon>
        <taxon>Dothideomycetes</taxon>
        <taxon>Dothideomycetes incertae sedis</taxon>
        <taxon>Botryosphaeriales</taxon>
        <taxon>Botryosphaeriaceae</taxon>
        <taxon>Macrophomina</taxon>
    </lineage>
</organism>
<evidence type="ECO:0000256" key="1">
    <source>
        <dbReference type="SAM" id="Coils"/>
    </source>
</evidence>
<dbReference type="Gene3D" id="1.20.5.340">
    <property type="match status" value="1"/>
</dbReference>
<dbReference type="Proteomes" id="UP000774617">
    <property type="component" value="Unassembled WGS sequence"/>
</dbReference>
<feature type="region of interest" description="Disordered" evidence="2">
    <location>
        <begin position="853"/>
        <end position="877"/>
    </location>
</feature>
<feature type="region of interest" description="Disordered" evidence="2">
    <location>
        <begin position="1442"/>
        <end position="1466"/>
    </location>
</feature>
<protein>
    <recommendedName>
        <fullName evidence="5">Prefoldin</fullName>
    </recommendedName>
</protein>
<evidence type="ECO:0000313" key="3">
    <source>
        <dbReference type="EMBL" id="KAH7056908.1"/>
    </source>
</evidence>
<feature type="compositionally biased region" description="Polar residues" evidence="2">
    <location>
        <begin position="349"/>
        <end position="365"/>
    </location>
</feature>
<feature type="region of interest" description="Disordered" evidence="2">
    <location>
        <begin position="1003"/>
        <end position="1023"/>
    </location>
</feature>
<feature type="coiled-coil region" evidence="1">
    <location>
        <begin position="473"/>
        <end position="592"/>
    </location>
</feature>